<evidence type="ECO:0000313" key="7">
    <source>
        <dbReference type="EMBL" id="MBM3223751.1"/>
    </source>
</evidence>
<evidence type="ECO:0000256" key="2">
    <source>
        <dbReference type="ARBA" id="ARBA00022475"/>
    </source>
</evidence>
<reference evidence="7" key="1">
    <citation type="submission" date="2019-03" db="EMBL/GenBank/DDBJ databases">
        <title>Lake Tanganyika Metagenome-Assembled Genomes (MAGs).</title>
        <authorList>
            <person name="Tran P."/>
        </authorList>
    </citation>
    <scope>NUCLEOTIDE SEQUENCE</scope>
    <source>
        <strain evidence="7">K_DeepCast_65m_m2_066</strain>
    </source>
</reference>
<evidence type="ECO:0000313" key="8">
    <source>
        <dbReference type="Proteomes" id="UP000712673"/>
    </source>
</evidence>
<dbReference type="Proteomes" id="UP000712673">
    <property type="component" value="Unassembled WGS sequence"/>
</dbReference>
<feature type="transmembrane region" description="Helical" evidence="6">
    <location>
        <begin position="143"/>
        <end position="163"/>
    </location>
</feature>
<feature type="transmembrane region" description="Helical" evidence="6">
    <location>
        <begin position="100"/>
        <end position="116"/>
    </location>
</feature>
<dbReference type="Pfam" id="PF02653">
    <property type="entry name" value="BPD_transp_2"/>
    <property type="match status" value="1"/>
</dbReference>
<dbReference type="PANTHER" id="PTHR30482">
    <property type="entry name" value="HIGH-AFFINITY BRANCHED-CHAIN AMINO ACID TRANSPORT SYSTEM PERMEASE"/>
    <property type="match status" value="1"/>
</dbReference>
<organism evidence="7 8">
    <name type="scientific">Tectimicrobiota bacterium</name>
    <dbReference type="NCBI Taxonomy" id="2528274"/>
    <lineage>
        <taxon>Bacteria</taxon>
        <taxon>Pseudomonadati</taxon>
        <taxon>Nitrospinota/Tectimicrobiota group</taxon>
        <taxon>Candidatus Tectimicrobiota</taxon>
    </lineage>
</organism>
<dbReference type="InterPro" id="IPR001851">
    <property type="entry name" value="ABC_transp_permease"/>
</dbReference>
<dbReference type="GO" id="GO:0005886">
    <property type="term" value="C:plasma membrane"/>
    <property type="evidence" value="ECO:0007669"/>
    <property type="project" value="UniProtKB-SubCell"/>
</dbReference>
<evidence type="ECO:0000256" key="1">
    <source>
        <dbReference type="ARBA" id="ARBA00004651"/>
    </source>
</evidence>
<feature type="transmembrane region" description="Helical" evidence="6">
    <location>
        <begin position="6"/>
        <end position="23"/>
    </location>
</feature>
<keyword evidence="3 6" id="KW-0812">Transmembrane</keyword>
<dbReference type="EMBL" id="VGLS01000193">
    <property type="protein sequence ID" value="MBM3223751.1"/>
    <property type="molecule type" value="Genomic_DNA"/>
</dbReference>
<comment type="caution">
    <text evidence="7">The sequence shown here is derived from an EMBL/GenBank/DDBJ whole genome shotgun (WGS) entry which is preliminary data.</text>
</comment>
<proteinExistence type="predicted"/>
<keyword evidence="5 6" id="KW-0472">Membrane</keyword>
<feature type="transmembrane region" description="Helical" evidence="6">
    <location>
        <begin position="199"/>
        <end position="219"/>
    </location>
</feature>
<evidence type="ECO:0000256" key="5">
    <source>
        <dbReference type="ARBA" id="ARBA00023136"/>
    </source>
</evidence>
<dbReference type="CDD" id="cd06581">
    <property type="entry name" value="TM_PBP1_LivM_like"/>
    <property type="match status" value="1"/>
</dbReference>
<sequence length="306" mass="33023">MDLTGVLAVLVFTGIFASIYALLSLGLNLQWGCTGLFNVGVAGFYAIGAYTSALLTTPPTSQHVGGWHLPMPIGILGAMLTSGLLAYVAGRPTLRLREDYLAIATISLAETLRLVLKNEAWLTNGVQGLRDIPRPFPQALGSWYDTVYLGMLVGIVALVYVASERLMRSPWGRVLKAIREDEIVAASVGKHVFRFKMQALVLGAMIMGLGGSLYAHYVTFISPDAFHPLMGTFLVWVMLMAGGSGNNRGAILGAVVIWGLWSFSDVLTSTLPAPLDTRASYLRVMLIGFVLQGILLKRPQGLLPEQ</sequence>
<feature type="transmembrane region" description="Helical" evidence="6">
    <location>
        <begin position="35"/>
        <end position="55"/>
    </location>
</feature>
<dbReference type="InterPro" id="IPR043428">
    <property type="entry name" value="LivM-like"/>
</dbReference>
<accession>A0A937W212</accession>
<comment type="subcellular location">
    <subcellularLocation>
        <location evidence="1">Cell membrane</location>
        <topology evidence="1">Multi-pass membrane protein</topology>
    </subcellularLocation>
</comment>
<protein>
    <submittedName>
        <fullName evidence="7">Branched-chain amino acid ABC transporter permease</fullName>
    </submittedName>
</protein>
<evidence type="ECO:0000256" key="6">
    <source>
        <dbReference type="SAM" id="Phobius"/>
    </source>
</evidence>
<evidence type="ECO:0000256" key="4">
    <source>
        <dbReference type="ARBA" id="ARBA00022989"/>
    </source>
</evidence>
<dbReference type="AlphaFoldDB" id="A0A937W212"/>
<keyword evidence="4 6" id="KW-1133">Transmembrane helix</keyword>
<keyword evidence="2" id="KW-1003">Cell membrane</keyword>
<evidence type="ECO:0000256" key="3">
    <source>
        <dbReference type="ARBA" id="ARBA00022692"/>
    </source>
</evidence>
<dbReference type="GO" id="GO:0015658">
    <property type="term" value="F:branched-chain amino acid transmembrane transporter activity"/>
    <property type="evidence" value="ECO:0007669"/>
    <property type="project" value="InterPro"/>
</dbReference>
<feature type="transmembrane region" description="Helical" evidence="6">
    <location>
        <begin position="279"/>
        <end position="296"/>
    </location>
</feature>
<feature type="transmembrane region" description="Helical" evidence="6">
    <location>
        <begin position="67"/>
        <end position="88"/>
    </location>
</feature>
<gene>
    <name evidence="7" type="ORF">FJZ47_08135</name>
</gene>
<name>A0A937W212_UNCTE</name>
<dbReference type="PANTHER" id="PTHR30482:SF10">
    <property type="entry name" value="HIGH-AFFINITY BRANCHED-CHAIN AMINO ACID TRANSPORT PROTEIN BRAE"/>
    <property type="match status" value="1"/>
</dbReference>